<keyword evidence="4 7" id="KW-1133">Transmembrane helix</keyword>
<evidence type="ECO:0000256" key="1">
    <source>
        <dbReference type="ARBA" id="ARBA00004651"/>
    </source>
</evidence>
<dbReference type="RefSeq" id="WP_264716204.1">
    <property type="nucleotide sequence ID" value="NZ_JAPDNT010000033.1"/>
</dbReference>
<evidence type="ECO:0000256" key="5">
    <source>
        <dbReference type="ARBA" id="ARBA00023136"/>
    </source>
</evidence>
<reference evidence="8" key="2">
    <citation type="submission" date="2022-10" db="EMBL/GenBank/DDBJ databases">
        <authorList>
            <person name="Trinh H.N."/>
        </authorList>
    </citation>
    <scope>NUCLEOTIDE SEQUENCE</scope>
    <source>
        <strain evidence="8">RN2-1</strain>
    </source>
</reference>
<reference evidence="8" key="1">
    <citation type="submission" date="2022-09" db="EMBL/GenBank/DDBJ databases">
        <title>Rhodovastum sp. nov. RN2-1 isolated from soil in Seongnam, South Korea.</title>
        <authorList>
            <person name="Le N.T."/>
        </authorList>
    </citation>
    <scope>NUCLEOTIDE SEQUENCE</scope>
    <source>
        <strain evidence="8">RN2-1</strain>
    </source>
</reference>
<proteinExistence type="predicted"/>
<evidence type="ECO:0000256" key="7">
    <source>
        <dbReference type="SAM" id="Phobius"/>
    </source>
</evidence>
<protein>
    <submittedName>
        <fullName evidence="8">Na/Pi cotransporter family protein</fullName>
    </submittedName>
</protein>
<dbReference type="Proteomes" id="UP001165679">
    <property type="component" value="Unassembled WGS sequence"/>
</dbReference>
<evidence type="ECO:0000256" key="2">
    <source>
        <dbReference type="ARBA" id="ARBA00022475"/>
    </source>
</evidence>
<dbReference type="InterPro" id="IPR004633">
    <property type="entry name" value="NaPi_cotrn-rel/YqeW-like"/>
</dbReference>
<comment type="caution">
    <text evidence="8">The sequence shown here is derived from an EMBL/GenBank/DDBJ whole genome shotgun (WGS) entry which is preliminary data.</text>
</comment>
<dbReference type="GO" id="GO:0044341">
    <property type="term" value="P:sodium-dependent phosphate transport"/>
    <property type="evidence" value="ECO:0007669"/>
    <property type="project" value="InterPro"/>
</dbReference>
<dbReference type="NCBIfam" id="NF037997">
    <property type="entry name" value="Na_Pi_symport"/>
    <property type="match status" value="1"/>
</dbReference>
<feature type="transmembrane region" description="Helical" evidence="7">
    <location>
        <begin position="203"/>
        <end position="228"/>
    </location>
</feature>
<evidence type="ECO:0000256" key="4">
    <source>
        <dbReference type="ARBA" id="ARBA00022989"/>
    </source>
</evidence>
<evidence type="ECO:0000256" key="6">
    <source>
        <dbReference type="SAM" id="MobiDB-lite"/>
    </source>
</evidence>
<feature type="transmembrane region" description="Helical" evidence="7">
    <location>
        <begin position="44"/>
        <end position="62"/>
    </location>
</feature>
<sequence length="568" mass="60110">MSVTRLLVELIGHVVLLLWGARMVQTGIVRAFGSDLRRLLGKGLSNRLVALLSGMVVTALLQSSTATALMVTSFAAGGLVALVPALAVMLGANVGTALIVKALTFDVAWISPILLIAGYAAFKRGGAGGHRGGTKNSRVQNIGRVCMGLGLMLLALRLLVESMQPAEAAPLLRQLLGVLTGEPLLDVILAAALTFAAHSSVAVVLMIVPLAATGVVTPVAAFALVLGANLGSTIPPVLAAGSDPAARRLPLGNLAFRALGCLVALPLLHPLADLFARLTPYPGAQAVDFHIGFNLVLAVALVGLLDPAAKLLTRLLPAAATPDDPARPRYLNEAALDTPYLALSNAARETLRMGDLIEAMLRRFLEGITANDRGAIDDVVRLGKARDRLEDAVRTYMARISAEDMTERDAVRRQEILDFVVNLGHAGGIVERSLTELARRKAKRQVSFTAEDRADLAAFHANVLEDLRLALSTFMAEDPRGARQLLDAKRRLSELERTATRAHLARLEPSRPDALEGSSLHLAALRDLKRINSHLSAIGYAVLEQGPDPAHAGPEPDMADPAPGRDDG</sequence>
<feature type="transmembrane region" description="Helical" evidence="7">
    <location>
        <begin position="102"/>
        <end position="122"/>
    </location>
</feature>
<dbReference type="PANTHER" id="PTHR10010">
    <property type="entry name" value="SOLUTE CARRIER FAMILY 34 SODIUM PHOSPHATE , MEMBER 2-RELATED"/>
    <property type="match status" value="1"/>
</dbReference>
<keyword evidence="3 7" id="KW-0812">Transmembrane</keyword>
<dbReference type="EMBL" id="JAPDNT010000033">
    <property type="protein sequence ID" value="MCW3477269.1"/>
    <property type="molecule type" value="Genomic_DNA"/>
</dbReference>
<feature type="transmembrane region" description="Helical" evidence="7">
    <location>
        <begin position="172"/>
        <end position="197"/>
    </location>
</feature>
<feature type="transmembrane region" description="Helical" evidence="7">
    <location>
        <begin position="68"/>
        <end position="90"/>
    </location>
</feature>
<dbReference type="GO" id="GO:0005886">
    <property type="term" value="C:plasma membrane"/>
    <property type="evidence" value="ECO:0007669"/>
    <property type="project" value="UniProtKB-SubCell"/>
</dbReference>
<keyword evidence="2" id="KW-1003">Cell membrane</keyword>
<dbReference type="PANTHER" id="PTHR10010:SF46">
    <property type="entry name" value="SODIUM-DEPENDENT PHOSPHATE TRANSPORT PROTEIN 2B"/>
    <property type="match status" value="1"/>
</dbReference>
<dbReference type="InterPro" id="IPR003841">
    <property type="entry name" value="Na/Pi_transpt"/>
</dbReference>
<gene>
    <name evidence="8" type="ORF">OL599_22105</name>
</gene>
<keyword evidence="5 7" id="KW-0472">Membrane</keyword>
<dbReference type="Gene3D" id="1.20.58.220">
    <property type="entry name" value="Phosphate transport system protein phou homolog 2, domain 2"/>
    <property type="match status" value="1"/>
</dbReference>
<accession>A0AA41YNP6</accession>
<keyword evidence="9" id="KW-1185">Reference proteome</keyword>
<dbReference type="Pfam" id="PF02690">
    <property type="entry name" value="Na_Pi_cotrans"/>
    <property type="match status" value="2"/>
</dbReference>
<evidence type="ECO:0000256" key="3">
    <source>
        <dbReference type="ARBA" id="ARBA00022692"/>
    </source>
</evidence>
<dbReference type="GO" id="GO:0005436">
    <property type="term" value="F:sodium:phosphate symporter activity"/>
    <property type="evidence" value="ECO:0007669"/>
    <property type="project" value="InterPro"/>
</dbReference>
<organism evidence="8 9">
    <name type="scientific">Limobrevibacterium gyesilva</name>
    <dbReference type="NCBI Taxonomy" id="2991712"/>
    <lineage>
        <taxon>Bacteria</taxon>
        <taxon>Pseudomonadati</taxon>
        <taxon>Pseudomonadota</taxon>
        <taxon>Alphaproteobacteria</taxon>
        <taxon>Acetobacterales</taxon>
        <taxon>Acetobacteraceae</taxon>
        <taxon>Limobrevibacterium</taxon>
    </lineage>
</organism>
<feature type="transmembrane region" description="Helical" evidence="7">
    <location>
        <begin position="6"/>
        <end position="24"/>
    </location>
</feature>
<feature type="transmembrane region" description="Helical" evidence="7">
    <location>
        <begin position="142"/>
        <end position="160"/>
    </location>
</feature>
<dbReference type="SUPFAM" id="SSF109755">
    <property type="entry name" value="PhoU-like"/>
    <property type="match status" value="1"/>
</dbReference>
<comment type="subcellular location">
    <subcellularLocation>
        <location evidence="1">Cell membrane</location>
        <topology evidence="1">Multi-pass membrane protein</topology>
    </subcellularLocation>
</comment>
<name>A0AA41YNP6_9PROT</name>
<evidence type="ECO:0000313" key="8">
    <source>
        <dbReference type="EMBL" id="MCW3477269.1"/>
    </source>
</evidence>
<dbReference type="NCBIfam" id="TIGR00704">
    <property type="entry name" value="NaPi_cotrn_rel"/>
    <property type="match status" value="1"/>
</dbReference>
<dbReference type="AlphaFoldDB" id="A0AA41YNP6"/>
<evidence type="ECO:0000313" key="9">
    <source>
        <dbReference type="Proteomes" id="UP001165679"/>
    </source>
</evidence>
<dbReference type="InterPro" id="IPR038078">
    <property type="entry name" value="PhoU-like_sf"/>
</dbReference>
<feature type="region of interest" description="Disordered" evidence="6">
    <location>
        <begin position="545"/>
        <end position="568"/>
    </location>
</feature>